<evidence type="ECO:0000259" key="1">
    <source>
        <dbReference type="Pfam" id="PF13452"/>
    </source>
</evidence>
<protein>
    <submittedName>
        <fullName evidence="2">Acyl dehydratase</fullName>
    </submittedName>
</protein>
<dbReference type="Pfam" id="PF13452">
    <property type="entry name" value="FAS1_DH_region"/>
    <property type="match status" value="1"/>
</dbReference>
<name>A0A4D7QFJ6_9HYPH</name>
<dbReference type="InterPro" id="IPR029069">
    <property type="entry name" value="HotDog_dom_sf"/>
</dbReference>
<proteinExistence type="predicted"/>
<dbReference type="InterPro" id="IPR052342">
    <property type="entry name" value="MCH/BMMD"/>
</dbReference>
<evidence type="ECO:0000313" key="3">
    <source>
        <dbReference type="Proteomes" id="UP000298588"/>
    </source>
</evidence>
<dbReference type="SUPFAM" id="SSF54637">
    <property type="entry name" value="Thioesterase/thiol ester dehydrase-isomerase"/>
    <property type="match status" value="1"/>
</dbReference>
<dbReference type="AlphaFoldDB" id="A0A4D7QFJ6"/>
<keyword evidence="3" id="KW-1185">Reference proteome</keyword>
<dbReference type="PANTHER" id="PTHR43664:SF1">
    <property type="entry name" value="BETA-METHYLMALYL-COA DEHYDRATASE"/>
    <property type="match status" value="1"/>
</dbReference>
<dbReference type="CDD" id="cd03441">
    <property type="entry name" value="R_hydratase_like"/>
    <property type="match status" value="1"/>
</dbReference>
<evidence type="ECO:0000313" key="2">
    <source>
        <dbReference type="EMBL" id="QCK84559.1"/>
    </source>
</evidence>
<dbReference type="KEGG" id="paqt:E8L99_01510"/>
<reference evidence="2 3" key="1">
    <citation type="submission" date="2019-04" db="EMBL/GenBank/DDBJ databases">
        <title>Phreatobacter aquaticus sp. nov.</title>
        <authorList>
            <person name="Choi A."/>
            <person name="Baek K."/>
        </authorList>
    </citation>
    <scope>NUCLEOTIDE SEQUENCE [LARGE SCALE GENOMIC DNA]</scope>
    <source>
        <strain evidence="2 3">NMCR1094</strain>
    </source>
</reference>
<dbReference type="EMBL" id="CP039865">
    <property type="protein sequence ID" value="QCK84559.1"/>
    <property type="molecule type" value="Genomic_DNA"/>
</dbReference>
<dbReference type="PANTHER" id="PTHR43664">
    <property type="entry name" value="MONOAMINE OXIDASE-RELATED"/>
    <property type="match status" value="1"/>
</dbReference>
<dbReference type="Proteomes" id="UP000298588">
    <property type="component" value="Chromosome"/>
</dbReference>
<gene>
    <name evidence="2" type="ORF">E8L99_01510</name>
</gene>
<sequence>MTTASATDALPTLGHGFYWQDIHVGQTFKTFRRTVTETDLVNFISVTGMTEAIFIDAEYEHAAVKGRLVPAALTYALIEGFILQSMIQGTGLAMLELTQKIHGPVKVGDTIWATVEVTGIRPTSKSGRAVVDSTMSVSNQRGEVVMTYTARRLLAGRPA</sequence>
<dbReference type="InterPro" id="IPR039569">
    <property type="entry name" value="FAS1-like_DH_region"/>
</dbReference>
<organism evidence="2 3">
    <name type="scientific">Phreatobacter aquaticus</name>
    <dbReference type="NCBI Taxonomy" id="2570229"/>
    <lineage>
        <taxon>Bacteria</taxon>
        <taxon>Pseudomonadati</taxon>
        <taxon>Pseudomonadota</taxon>
        <taxon>Alphaproteobacteria</taxon>
        <taxon>Hyphomicrobiales</taxon>
        <taxon>Phreatobacteraceae</taxon>
        <taxon>Phreatobacter</taxon>
    </lineage>
</organism>
<accession>A0A4D7QFJ6</accession>
<dbReference type="RefSeq" id="WP_137097894.1">
    <property type="nucleotide sequence ID" value="NZ_CP039865.1"/>
</dbReference>
<dbReference type="Gene3D" id="3.10.129.10">
    <property type="entry name" value="Hotdog Thioesterase"/>
    <property type="match status" value="1"/>
</dbReference>
<dbReference type="OrthoDB" id="9796589at2"/>
<feature type="domain" description="FAS1-like dehydratase" evidence="1">
    <location>
        <begin position="23"/>
        <end position="147"/>
    </location>
</feature>